<protein>
    <submittedName>
        <fullName evidence="1">Uncharacterized protein</fullName>
    </submittedName>
</protein>
<dbReference type="RefSeq" id="WP_054400882.1">
    <property type="nucleotide sequence ID" value="NZ_LIUT01000001.1"/>
</dbReference>
<dbReference type="EMBL" id="LIUT01000001">
    <property type="protein sequence ID" value="KOR87826.1"/>
    <property type="molecule type" value="Genomic_DNA"/>
</dbReference>
<evidence type="ECO:0000313" key="2">
    <source>
        <dbReference type="Proteomes" id="UP000036932"/>
    </source>
</evidence>
<keyword evidence="2" id="KW-1185">Reference proteome</keyword>
<dbReference type="PATRIC" id="fig|1705565.3.peg.1999"/>
<sequence length="781" mass="90838">MKIIGKLFDASDIKYIVSVDDCYGSSTEAVQISELIDEIVERTEDFTTYIQTIGKNEFDIDTVGYLPEELKRKQIKDWIEVLEPIEITMLMKEIVSQELITQKDTLIEFFDELKKSKIIIDYKTIESVDEAKKFLKTEISNLWSPDENNKVLWLIDRDFGKQGAENEGFNLLKEFHSEECKWNIAILATQNTEDIENEEQFNVFLEKVSDLSESKNMYWKMNKGLIDKNSDLDFANAINLGLKRNYTYRVTNFLTDALKQGIELAGNHFKNIEQSTFSNIFLNFSNDEGVSIVDTLTRVLLVLTKHNLNDKITRTYEDLVKLISDYENMAVLFPQQEIQNLSEVNEIRKKEKYNYWINDHYYPVSFGDIFSINNEEYILISQPCDITLRAKGDRKIKNGLLLKISTEKPNHGNVFPLEYFKTGETSYIDLKDELQVDLDILDLCSLNDDGCAKLIINNTDDMEVEKERHYSIGLRNRLHKVKKRITRIYKDKNLLKETLSTLADRGGADVADLVEVYHRKEKEIWEGFITINNFHDESDYIYYDVQRICRLDELVTNSLSFEHFTVSSRIGLPGDYAKQYKVMKYYINVDDPTEFFSTEKLNPLPLPEGNIFVRHTGDKKDILNEILMVVKKVAPATEDNQLKYDTNGSSIVLDSSFLPIRVKDNEHFCKLQKNSLRIPTDLISLHAKRFMKLISEQSETLWSNTSFKKFYKGKKGLVIELNESISFKKTDFINGIYSFEHDGKKLLTIMAAIEKIADFNYELVMEFYEEIDTIESLITKV</sequence>
<gene>
    <name evidence="1" type="ORF">AM231_00825</name>
</gene>
<proteinExistence type="predicted"/>
<dbReference type="AlphaFoldDB" id="A0A0M1P029"/>
<accession>A0A0M1P029</accession>
<organism evidence="1 2">
    <name type="scientific">Paenibacillus solani</name>
    <dbReference type="NCBI Taxonomy" id="1705565"/>
    <lineage>
        <taxon>Bacteria</taxon>
        <taxon>Bacillati</taxon>
        <taxon>Bacillota</taxon>
        <taxon>Bacilli</taxon>
        <taxon>Bacillales</taxon>
        <taxon>Paenibacillaceae</taxon>
        <taxon>Paenibacillus</taxon>
    </lineage>
</organism>
<dbReference type="Proteomes" id="UP000036932">
    <property type="component" value="Unassembled WGS sequence"/>
</dbReference>
<evidence type="ECO:0000313" key="1">
    <source>
        <dbReference type="EMBL" id="KOR87826.1"/>
    </source>
</evidence>
<comment type="caution">
    <text evidence="1">The sequence shown here is derived from an EMBL/GenBank/DDBJ whole genome shotgun (WGS) entry which is preliminary data.</text>
</comment>
<dbReference type="OrthoDB" id="2680646at2"/>
<name>A0A0M1P029_9BACL</name>
<reference evidence="2" key="1">
    <citation type="submission" date="2015-08" db="EMBL/GenBank/DDBJ databases">
        <title>Genome sequencing project for genomic taxonomy and phylogenomics of Bacillus-like bacteria.</title>
        <authorList>
            <person name="Liu B."/>
            <person name="Wang J."/>
            <person name="Zhu Y."/>
            <person name="Liu G."/>
            <person name="Chen Q."/>
            <person name="Chen Z."/>
            <person name="Lan J."/>
            <person name="Che J."/>
            <person name="Ge C."/>
            <person name="Shi H."/>
            <person name="Pan Z."/>
            <person name="Liu X."/>
        </authorList>
    </citation>
    <scope>NUCLEOTIDE SEQUENCE [LARGE SCALE GENOMIC DNA]</scope>
    <source>
        <strain evidence="2">FJAT-22460</strain>
    </source>
</reference>